<keyword evidence="10 14" id="KW-1133">Transmembrane helix</keyword>
<evidence type="ECO:0000256" key="5">
    <source>
        <dbReference type="ARBA" id="ARBA00022568"/>
    </source>
</evidence>
<keyword evidence="5" id="KW-0109">Calcium transport</keyword>
<dbReference type="GO" id="GO:0006816">
    <property type="term" value="P:calcium ion transport"/>
    <property type="evidence" value="ECO:0007669"/>
    <property type="project" value="UniProtKB-KW"/>
</dbReference>
<dbReference type="RefSeq" id="XP_022643905.1">
    <property type="nucleotide sequence ID" value="XM_022788170.1"/>
</dbReference>
<comment type="similarity">
    <text evidence="2">Belongs to the SARAF family.</text>
</comment>
<evidence type="ECO:0000256" key="8">
    <source>
        <dbReference type="ARBA" id="ARBA00022824"/>
    </source>
</evidence>
<proteinExistence type="inferred from homology"/>
<keyword evidence="12 14" id="KW-0472">Membrane</keyword>
<dbReference type="Pfam" id="PF06682">
    <property type="entry name" value="SARAF"/>
    <property type="match status" value="1"/>
</dbReference>
<protein>
    <recommendedName>
        <fullName evidence="3">Store-operated calcium entry-associated regulatory factor</fullName>
    </recommendedName>
    <alternativeName>
        <fullName evidence="13">Transmembrane protein 66</fullName>
    </alternativeName>
</protein>
<feature type="chain" id="PRO_5029850840" description="Store-operated calcium entry-associated regulatory factor" evidence="15">
    <location>
        <begin position="25"/>
        <end position="336"/>
    </location>
</feature>
<dbReference type="Proteomes" id="UP000594260">
    <property type="component" value="Unplaced"/>
</dbReference>
<evidence type="ECO:0000256" key="7">
    <source>
        <dbReference type="ARBA" id="ARBA00022729"/>
    </source>
</evidence>
<evidence type="ECO:0000256" key="9">
    <source>
        <dbReference type="ARBA" id="ARBA00022837"/>
    </source>
</evidence>
<accession>A0A7M7M323</accession>
<evidence type="ECO:0000256" key="3">
    <source>
        <dbReference type="ARBA" id="ARBA00016584"/>
    </source>
</evidence>
<keyword evidence="4" id="KW-0813">Transport</keyword>
<evidence type="ECO:0000256" key="4">
    <source>
        <dbReference type="ARBA" id="ARBA00022448"/>
    </source>
</evidence>
<evidence type="ECO:0000256" key="14">
    <source>
        <dbReference type="SAM" id="Phobius"/>
    </source>
</evidence>
<dbReference type="AlphaFoldDB" id="A0A7M7M323"/>
<sequence length="336" mass="34867">MGKGHVISTAIGVVLLTLVGLSCADEHARSNNGIVNETVTKDPILTALSQISDENRVSIRQINVLTFKAGRLAVRMRTMPPAQLTCLSGCIGELPSSVQCKNEGWDGTSVNWRCEANLQRGRRLENTQVRCEAYPDGDKEYILKGSCALSYSLGGHAGSASSNPSVRHPSSDSPRNKPLQYIVPLIMVAILVVILCAVFKTCMRKRDSAGTIMGPPPEQPIGGGGFYGGGGAYPTQPGFNPGFAHPGYAPPVVAPQPSGGSGSALGAGLGGFAAGAATGGLLGYMMGNRGSDHHHSYSDGGHYGAYGGEVRNDDYGGDGGGGGYEMSTDFADTAME</sequence>
<evidence type="ECO:0000313" key="16">
    <source>
        <dbReference type="EnsemblMetazoa" id="XP_022643905"/>
    </source>
</evidence>
<dbReference type="GO" id="GO:2001256">
    <property type="term" value="P:regulation of store-operated calcium entry"/>
    <property type="evidence" value="ECO:0007669"/>
    <property type="project" value="InterPro"/>
</dbReference>
<feature type="transmembrane region" description="Helical" evidence="14">
    <location>
        <begin position="179"/>
        <end position="199"/>
    </location>
</feature>
<comment type="subcellular location">
    <subcellularLocation>
        <location evidence="1">Endoplasmic reticulum membrane</location>
        <topology evidence="1">Single-pass type I membrane protein</topology>
    </subcellularLocation>
</comment>
<dbReference type="EnsemblMetazoa" id="XM_022788170">
    <property type="protein sequence ID" value="XP_022643905"/>
    <property type="gene ID" value="LOC111243093"/>
</dbReference>
<dbReference type="PANTHER" id="PTHR15929">
    <property type="entry name" value="STORE-OPERATED CALCIUM ENTRY-ASSOCIATED REGULATORY FACTOR"/>
    <property type="match status" value="1"/>
</dbReference>
<evidence type="ECO:0000256" key="2">
    <source>
        <dbReference type="ARBA" id="ARBA00006833"/>
    </source>
</evidence>
<keyword evidence="8" id="KW-0256">Endoplasmic reticulum</keyword>
<evidence type="ECO:0000256" key="13">
    <source>
        <dbReference type="ARBA" id="ARBA00031116"/>
    </source>
</evidence>
<keyword evidence="11" id="KW-0406">Ion transport</keyword>
<evidence type="ECO:0000313" key="17">
    <source>
        <dbReference type="Proteomes" id="UP000594260"/>
    </source>
</evidence>
<keyword evidence="9" id="KW-0106">Calcium</keyword>
<keyword evidence="7 15" id="KW-0732">Signal</keyword>
<evidence type="ECO:0000256" key="15">
    <source>
        <dbReference type="SAM" id="SignalP"/>
    </source>
</evidence>
<reference evidence="16" key="1">
    <citation type="submission" date="2021-01" db="UniProtKB">
        <authorList>
            <consortium name="EnsemblMetazoa"/>
        </authorList>
    </citation>
    <scope>IDENTIFICATION</scope>
</reference>
<evidence type="ECO:0000256" key="10">
    <source>
        <dbReference type="ARBA" id="ARBA00022989"/>
    </source>
</evidence>
<dbReference type="PROSITE" id="PS51257">
    <property type="entry name" value="PROKAR_LIPOPROTEIN"/>
    <property type="match status" value="1"/>
</dbReference>
<dbReference type="GO" id="GO:0005789">
    <property type="term" value="C:endoplasmic reticulum membrane"/>
    <property type="evidence" value="ECO:0007669"/>
    <property type="project" value="UniProtKB-SubCell"/>
</dbReference>
<keyword evidence="6 14" id="KW-0812">Transmembrane</keyword>
<name>A0A7M7M323_VARDE</name>
<dbReference type="InterPro" id="IPR009567">
    <property type="entry name" value="SARAF"/>
</dbReference>
<dbReference type="PANTHER" id="PTHR15929:SF0">
    <property type="entry name" value="STORE-OPERATED CALCIUM ENTRY-ASSOCIATED REGULATORY FACTOR"/>
    <property type="match status" value="1"/>
</dbReference>
<evidence type="ECO:0000256" key="12">
    <source>
        <dbReference type="ARBA" id="ARBA00023136"/>
    </source>
</evidence>
<evidence type="ECO:0000256" key="11">
    <source>
        <dbReference type="ARBA" id="ARBA00023065"/>
    </source>
</evidence>
<feature type="signal peptide" evidence="15">
    <location>
        <begin position="1"/>
        <end position="24"/>
    </location>
</feature>
<evidence type="ECO:0000256" key="1">
    <source>
        <dbReference type="ARBA" id="ARBA00004115"/>
    </source>
</evidence>
<dbReference type="GeneID" id="111243093"/>
<evidence type="ECO:0000256" key="6">
    <source>
        <dbReference type="ARBA" id="ARBA00022692"/>
    </source>
</evidence>
<keyword evidence="17" id="KW-1185">Reference proteome</keyword>
<organism evidence="16 17">
    <name type="scientific">Varroa destructor</name>
    <name type="common">Honeybee mite</name>
    <dbReference type="NCBI Taxonomy" id="109461"/>
    <lineage>
        <taxon>Eukaryota</taxon>
        <taxon>Metazoa</taxon>
        <taxon>Ecdysozoa</taxon>
        <taxon>Arthropoda</taxon>
        <taxon>Chelicerata</taxon>
        <taxon>Arachnida</taxon>
        <taxon>Acari</taxon>
        <taxon>Parasitiformes</taxon>
        <taxon>Mesostigmata</taxon>
        <taxon>Gamasina</taxon>
        <taxon>Dermanyssoidea</taxon>
        <taxon>Varroidae</taxon>
        <taxon>Varroa</taxon>
    </lineage>
</organism>